<evidence type="ECO:0000313" key="2">
    <source>
        <dbReference type="EMBL" id="KAF2233996.1"/>
    </source>
</evidence>
<dbReference type="SUPFAM" id="SSF54909">
    <property type="entry name" value="Dimeric alpha+beta barrel"/>
    <property type="match status" value="1"/>
</dbReference>
<dbReference type="InterPro" id="IPR011008">
    <property type="entry name" value="Dimeric_a/b-barrel"/>
</dbReference>
<organism evidence="2 3">
    <name type="scientific">Viridothelium virens</name>
    <name type="common">Speckled blister lichen</name>
    <name type="synonym">Trypethelium virens</name>
    <dbReference type="NCBI Taxonomy" id="1048519"/>
    <lineage>
        <taxon>Eukaryota</taxon>
        <taxon>Fungi</taxon>
        <taxon>Dikarya</taxon>
        <taxon>Ascomycota</taxon>
        <taxon>Pezizomycotina</taxon>
        <taxon>Dothideomycetes</taxon>
        <taxon>Dothideomycetes incertae sedis</taxon>
        <taxon>Trypetheliales</taxon>
        <taxon>Trypetheliaceae</taxon>
        <taxon>Viridothelium</taxon>
    </lineage>
</organism>
<dbReference type="Gene3D" id="3.30.70.100">
    <property type="match status" value="1"/>
</dbReference>
<sequence>MASEAVVRSTLFKVPNPADIDGILEKYSTLKKDAKKDGKPYILEVNAGKANTDPRNQGYSFLAVTKFASVEDMNYYDNQCEAHQAIKASAKGKIEPPPLMVYTTNAVGS</sequence>
<dbReference type="SMART" id="SM00886">
    <property type="entry name" value="Dabb"/>
    <property type="match status" value="1"/>
</dbReference>
<keyword evidence="3" id="KW-1185">Reference proteome</keyword>
<evidence type="ECO:0000313" key="3">
    <source>
        <dbReference type="Proteomes" id="UP000800092"/>
    </source>
</evidence>
<proteinExistence type="predicted"/>
<reference evidence="2" key="1">
    <citation type="journal article" date="2020" name="Stud. Mycol.">
        <title>101 Dothideomycetes genomes: a test case for predicting lifestyles and emergence of pathogens.</title>
        <authorList>
            <person name="Haridas S."/>
            <person name="Albert R."/>
            <person name="Binder M."/>
            <person name="Bloem J."/>
            <person name="Labutti K."/>
            <person name="Salamov A."/>
            <person name="Andreopoulos B."/>
            <person name="Baker S."/>
            <person name="Barry K."/>
            <person name="Bills G."/>
            <person name="Bluhm B."/>
            <person name="Cannon C."/>
            <person name="Castanera R."/>
            <person name="Culley D."/>
            <person name="Daum C."/>
            <person name="Ezra D."/>
            <person name="Gonzalez J."/>
            <person name="Henrissat B."/>
            <person name="Kuo A."/>
            <person name="Liang C."/>
            <person name="Lipzen A."/>
            <person name="Lutzoni F."/>
            <person name="Magnuson J."/>
            <person name="Mondo S."/>
            <person name="Nolan M."/>
            <person name="Ohm R."/>
            <person name="Pangilinan J."/>
            <person name="Park H.-J."/>
            <person name="Ramirez L."/>
            <person name="Alfaro M."/>
            <person name="Sun H."/>
            <person name="Tritt A."/>
            <person name="Yoshinaga Y."/>
            <person name="Zwiers L.-H."/>
            <person name="Turgeon B."/>
            <person name="Goodwin S."/>
            <person name="Spatafora J."/>
            <person name="Crous P."/>
            <person name="Grigoriev I."/>
        </authorList>
    </citation>
    <scope>NUCLEOTIDE SEQUENCE</scope>
    <source>
        <strain evidence="2">Tuck. ex Michener</strain>
    </source>
</reference>
<feature type="domain" description="Stress-response A/B barrel" evidence="1">
    <location>
        <begin position="6"/>
        <end position="103"/>
    </location>
</feature>
<dbReference type="EMBL" id="ML991802">
    <property type="protein sequence ID" value="KAF2233996.1"/>
    <property type="molecule type" value="Genomic_DNA"/>
</dbReference>
<dbReference type="AlphaFoldDB" id="A0A6A6H7D1"/>
<dbReference type="InterPro" id="IPR013097">
    <property type="entry name" value="Dabb"/>
</dbReference>
<protein>
    <submittedName>
        <fullName evidence="2">Stress responsive A/B barrel domain-containing protein</fullName>
    </submittedName>
</protein>
<dbReference type="Pfam" id="PF07876">
    <property type="entry name" value="Dabb"/>
    <property type="match status" value="1"/>
</dbReference>
<name>A0A6A6H7D1_VIRVR</name>
<gene>
    <name evidence="2" type="ORF">EV356DRAFT_567580</name>
</gene>
<evidence type="ECO:0000259" key="1">
    <source>
        <dbReference type="PROSITE" id="PS51502"/>
    </source>
</evidence>
<accession>A0A6A6H7D1</accession>
<dbReference type="PROSITE" id="PS51502">
    <property type="entry name" value="S_R_A_B_BARREL"/>
    <property type="match status" value="1"/>
</dbReference>
<dbReference type="Proteomes" id="UP000800092">
    <property type="component" value="Unassembled WGS sequence"/>
</dbReference>
<dbReference type="OrthoDB" id="3830014at2759"/>